<reference evidence="2" key="1">
    <citation type="submission" date="2023-03" db="EMBL/GenBank/DDBJ databases">
        <authorList>
            <person name="Shen W."/>
            <person name="Cai J."/>
        </authorList>
    </citation>
    <scope>NUCLEOTIDE SEQUENCE</scope>
    <source>
        <strain evidence="2">B226-2</strain>
    </source>
</reference>
<proteinExistence type="predicted"/>
<dbReference type="RefSeq" id="WP_118339151.1">
    <property type="nucleotide sequence ID" value="NZ_CABJBY010000001.1"/>
</dbReference>
<evidence type="ECO:0000259" key="1">
    <source>
        <dbReference type="Pfam" id="PF08818"/>
    </source>
</evidence>
<dbReference type="Gene3D" id="3.90.1150.200">
    <property type="match status" value="1"/>
</dbReference>
<dbReference type="AlphaFoldDB" id="A0AAW8U0B9"/>
<evidence type="ECO:0000313" key="3">
    <source>
        <dbReference type="Proteomes" id="UP001256711"/>
    </source>
</evidence>
<organism evidence="2 3">
    <name type="scientific">Enterococcus asini</name>
    <dbReference type="NCBI Taxonomy" id="57732"/>
    <lineage>
        <taxon>Bacteria</taxon>
        <taxon>Bacillati</taxon>
        <taxon>Bacillota</taxon>
        <taxon>Bacilli</taxon>
        <taxon>Lactobacillales</taxon>
        <taxon>Enterococcaceae</taxon>
        <taxon>Enterococcus</taxon>
    </lineage>
</organism>
<dbReference type="Proteomes" id="UP001256711">
    <property type="component" value="Unassembled WGS sequence"/>
</dbReference>
<sequence length="121" mass="14255">METFEEYLATVPEEQVPRFQEIFAWVEETFPTLKRRVAWNQPMYTDHGTFIIGFSSAKKHLSVSPEVAGMKKFHEALTDAGYQPTSHLFRIPWNKPVNWALLQEIIAFNIQDKADHDKFWR</sequence>
<dbReference type="Pfam" id="PF08818">
    <property type="entry name" value="DUF1801"/>
    <property type="match status" value="1"/>
</dbReference>
<accession>A0AAW8U0B9</accession>
<evidence type="ECO:0000313" key="2">
    <source>
        <dbReference type="EMBL" id="MDT2810219.1"/>
    </source>
</evidence>
<name>A0AAW8U0B9_9ENTE</name>
<dbReference type="SUPFAM" id="SSF159888">
    <property type="entry name" value="YdhG-like"/>
    <property type="match status" value="1"/>
</dbReference>
<protein>
    <submittedName>
        <fullName evidence="2">DUF1801 domain-containing protein</fullName>
    </submittedName>
</protein>
<dbReference type="InterPro" id="IPR014922">
    <property type="entry name" value="YdhG-like"/>
</dbReference>
<dbReference type="EMBL" id="JARQBJ010000003">
    <property type="protein sequence ID" value="MDT2810219.1"/>
    <property type="molecule type" value="Genomic_DNA"/>
</dbReference>
<gene>
    <name evidence="2" type="ORF">P7H43_06965</name>
</gene>
<feature type="domain" description="YdhG-like" evidence="1">
    <location>
        <begin position="18"/>
        <end position="110"/>
    </location>
</feature>
<comment type="caution">
    <text evidence="2">The sequence shown here is derived from an EMBL/GenBank/DDBJ whole genome shotgun (WGS) entry which is preliminary data.</text>
</comment>